<proteinExistence type="predicted"/>
<evidence type="ECO:0000256" key="1">
    <source>
        <dbReference type="SAM" id="MobiDB-lite"/>
    </source>
</evidence>
<name>H1V8X2_COLHI</name>
<organism evidence="2 3">
    <name type="scientific">Colletotrichum higginsianum (strain IMI 349063)</name>
    <name type="common">Crucifer anthracnose fungus</name>
    <dbReference type="NCBI Taxonomy" id="759273"/>
    <lineage>
        <taxon>Eukaryota</taxon>
        <taxon>Fungi</taxon>
        <taxon>Dikarya</taxon>
        <taxon>Ascomycota</taxon>
        <taxon>Pezizomycotina</taxon>
        <taxon>Sordariomycetes</taxon>
        <taxon>Hypocreomycetidae</taxon>
        <taxon>Glomerellales</taxon>
        <taxon>Glomerellaceae</taxon>
        <taxon>Colletotrichum</taxon>
        <taxon>Colletotrichum destructivum species complex</taxon>
    </lineage>
</organism>
<feature type="region of interest" description="Disordered" evidence="1">
    <location>
        <begin position="1"/>
        <end position="61"/>
    </location>
</feature>
<dbReference type="Proteomes" id="UP000007174">
    <property type="component" value="Unassembled WGS sequence"/>
</dbReference>
<evidence type="ECO:0000313" key="2">
    <source>
        <dbReference type="EMBL" id="CCF36675.1"/>
    </source>
</evidence>
<reference evidence="3" key="1">
    <citation type="journal article" date="2012" name="Nat. Genet.">
        <title>Lifestyle transitions in plant pathogenic Colletotrichum fungi deciphered by genome and transcriptome analyses.</title>
        <authorList>
            <person name="O'Connell R.J."/>
            <person name="Thon M.R."/>
            <person name="Hacquard S."/>
            <person name="Amyotte S.G."/>
            <person name="Kleemann J."/>
            <person name="Torres M.F."/>
            <person name="Damm U."/>
            <person name="Buiate E.A."/>
            <person name="Epstein L."/>
            <person name="Alkan N."/>
            <person name="Altmueller J."/>
            <person name="Alvarado-Balderrama L."/>
            <person name="Bauser C.A."/>
            <person name="Becker C."/>
            <person name="Birren B.W."/>
            <person name="Chen Z."/>
            <person name="Choi J."/>
            <person name="Crouch J.A."/>
            <person name="Duvick J.P."/>
            <person name="Farman M.A."/>
            <person name="Gan P."/>
            <person name="Heiman D."/>
            <person name="Henrissat B."/>
            <person name="Howard R.J."/>
            <person name="Kabbage M."/>
            <person name="Koch C."/>
            <person name="Kracher B."/>
            <person name="Kubo Y."/>
            <person name="Law A.D."/>
            <person name="Lebrun M.-H."/>
            <person name="Lee Y.-H."/>
            <person name="Miyara I."/>
            <person name="Moore N."/>
            <person name="Neumann U."/>
            <person name="Nordstroem K."/>
            <person name="Panaccione D.G."/>
            <person name="Panstruga R."/>
            <person name="Place M."/>
            <person name="Proctor R.H."/>
            <person name="Prusky D."/>
            <person name="Rech G."/>
            <person name="Reinhardt R."/>
            <person name="Rollins J.A."/>
            <person name="Rounsley S."/>
            <person name="Schardl C.L."/>
            <person name="Schwartz D.C."/>
            <person name="Shenoy N."/>
            <person name="Shirasu K."/>
            <person name="Sikhakolli U.R."/>
            <person name="Stueber K."/>
            <person name="Sukno S.A."/>
            <person name="Sweigard J.A."/>
            <person name="Takano Y."/>
            <person name="Takahara H."/>
            <person name="Trail F."/>
            <person name="van der Does H.C."/>
            <person name="Voll L.M."/>
            <person name="Will I."/>
            <person name="Young S."/>
            <person name="Zeng Q."/>
            <person name="Zhang J."/>
            <person name="Zhou S."/>
            <person name="Dickman M.B."/>
            <person name="Schulze-Lefert P."/>
            <person name="Ver Loren van Themaat E."/>
            <person name="Ma L.-J."/>
            <person name="Vaillancourt L.J."/>
        </authorList>
    </citation>
    <scope>NUCLEOTIDE SEQUENCE [LARGE SCALE GENOMIC DNA]</scope>
    <source>
        <strain evidence="3">IMI 349063</strain>
    </source>
</reference>
<protein>
    <submittedName>
        <fullName evidence="2">Uncharacterized protein</fullName>
    </submittedName>
</protein>
<evidence type="ECO:0000313" key="3">
    <source>
        <dbReference type="Proteomes" id="UP000007174"/>
    </source>
</evidence>
<dbReference type="HOGENOM" id="CLU_2922510_0_0_1"/>
<accession>H1V8X2</accession>
<feature type="compositionally biased region" description="Low complexity" evidence="1">
    <location>
        <begin position="48"/>
        <end position="61"/>
    </location>
</feature>
<dbReference type="EMBL" id="CACQ02002091">
    <property type="protein sequence ID" value="CCF36675.1"/>
    <property type="molecule type" value="Genomic_DNA"/>
</dbReference>
<sequence>MIKDEEAETATAGADAAHDSRFCSRRGPVPEPSHGPFSGPGAWIRVESSLSGQSGLPGQRE</sequence>
<dbReference type="AlphaFoldDB" id="H1V8X2"/>
<gene>
    <name evidence="2" type="ORF">CH063_08187</name>
</gene>